<proteinExistence type="predicted"/>
<name>A0A6M3KVI7_9ZZZZ</name>
<feature type="region of interest" description="Disordered" evidence="1">
    <location>
        <begin position="124"/>
        <end position="148"/>
    </location>
</feature>
<reference evidence="2" key="1">
    <citation type="submission" date="2020-03" db="EMBL/GenBank/DDBJ databases">
        <title>The deep terrestrial virosphere.</title>
        <authorList>
            <person name="Holmfeldt K."/>
            <person name="Nilsson E."/>
            <person name="Simone D."/>
            <person name="Lopez-Fernandez M."/>
            <person name="Wu X."/>
            <person name="de Brujin I."/>
            <person name="Lundin D."/>
            <person name="Andersson A."/>
            <person name="Bertilsson S."/>
            <person name="Dopson M."/>
        </authorList>
    </citation>
    <scope>NUCLEOTIDE SEQUENCE</scope>
    <source>
        <strain evidence="2">MM415B02117</strain>
    </source>
</reference>
<organism evidence="2">
    <name type="scientific">viral metagenome</name>
    <dbReference type="NCBI Taxonomy" id="1070528"/>
    <lineage>
        <taxon>unclassified sequences</taxon>
        <taxon>metagenomes</taxon>
        <taxon>organismal metagenomes</taxon>
    </lineage>
</organism>
<dbReference type="EMBL" id="MT142621">
    <property type="protein sequence ID" value="QJA86193.1"/>
    <property type="molecule type" value="Genomic_DNA"/>
</dbReference>
<evidence type="ECO:0000313" key="2">
    <source>
        <dbReference type="EMBL" id="QJA86193.1"/>
    </source>
</evidence>
<dbReference type="AlphaFoldDB" id="A0A6M3KVI7"/>
<protein>
    <submittedName>
        <fullName evidence="2">Uncharacterized protein</fullName>
    </submittedName>
</protein>
<gene>
    <name evidence="2" type="ORF">MM415B02117_0007</name>
</gene>
<evidence type="ECO:0000256" key="1">
    <source>
        <dbReference type="SAM" id="MobiDB-lite"/>
    </source>
</evidence>
<accession>A0A6M3KVI7</accession>
<dbReference type="PROSITE" id="PS51257">
    <property type="entry name" value="PROKAR_LIPOPROTEIN"/>
    <property type="match status" value="1"/>
</dbReference>
<sequence length="148" mass="16747">MIKLILSFLAAAVLVTTACLVIDRAQSGADTIAQLRNFHHWTVQAHWTNPVSRTVRVLLDEESVTGTDSKCEAVLDMLDKLTSIVPAWNIELISPTGWMPVRWNPIDRQGVEAMLKDTAEALDEEDERRFERMPPPAYKTTFRTETSH</sequence>